<dbReference type="RefSeq" id="WP_051972907.1">
    <property type="nucleotide sequence ID" value="NZ_CP008954.1"/>
</dbReference>
<sequence>MNATATVEFIRDDNWNYTAQTEAGEFYLTRDGRDWTVERDGEPWGTFISRVVAQDAVVELVATVVVDTATEAADDAPKVWEFATTREAYDASQCNDAIEDGAVLVVESEKVVGILFQAWPAAITTAYGQFHGYLTAEEFAALDEERPEPLYAPAYAVALQEAEKRGYTIPTVPMFPPGEPGAEDESIDPDVAPVVEEVIVSAAELGTAPELVPATDGGLFGFALTEGTPETGFGFTATAPAEALALF</sequence>
<evidence type="ECO:0000313" key="2">
    <source>
        <dbReference type="Proteomes" id="UP000028492"/>
    </source>
</evidence>
<protein>
    <submittedName>
        <fullName evidence="1">Uncharacterized protein</fullName>
    </submittedName>
</protein>
<dbReference type="EMBL" id="CP008954">
    <property type="protein sequence ID" value="AIG81329.1"/>
    <property type="molecule type" value="Genomic_DNA"/>
</dbReference>
<proteinExistence type="predicted"/>
<organism evidence="1 2">
    <name type="scientific">Amycolatopsis japonica</name>
    <dbReference type="NCBI Taxonomy" id="208439"/>
    <lineage>
        <taxon>Bacteria</taxon>
        <taxon>Bacillati</taxon>
        <taxon>Actinomycetota</taxon>
        <taxon>Actinomycetes</taxon>
        <taxon>Pseudonocardiales</taxon>
        <taxon>Pseudonocardiaceae</taxon>
        <taxon>Amycolatopsis</taxon>
        <taxon>Amycolatopsis japonica group</taxon>
    </lineage>
</organism>
<reference evidence="1 2" key="1">
    <citation type="journal article" date="2014" name="J. Biotechnol.">
        <title>Complete genome sequence of the actinobacterium Amycolatopsis japonica MG417-CF17(T) (=DSM 44213T) producing (S,S)-N,N'-ethylenediaminedisuccinic acid.</title>
        <authorList>
            <person name="Stegmann E."/>
            <person name="Albersmeier A."/>
            <person name="Spohn M."/>
            <person name="Gert H."/>
            <person name="Weber T."/>
            <person name="Wohlleben W."/>
            <person name="Kalinowski J."/>
            <person name="Ruckert C."/>
        </authorList>
    </citation>
    <scope>NUCLEOTIDE SEQUENCE [LARGE SCALE GENOMIC DNA]</scope>
    <source>
        <strain evidence="2">MG417-CF17 (DSM 44213)</strain>
        <plasmid evidence="1">pAmyja1</plasmid>
    </source>
</reference>
<geneLocation type="plasmid" evidence="1 2">
    <name>pAmyja1</name>
</geneLocation>
<dbReference type="eggNOG" id="ENOG5031UHH">
    <property type="taxonomic scope" value="Bacteria"/>
</dbReference>
<evidence type="ECO:0000313" key="1">
    <source>
        <dbReference type="EMBL" id="AIG81329.1"/>
    </source>
</evidence>
<dbReference type="HOGENOM" id="CLU_1122765_0_0_11"/>
<dbReference type="KEGG" id="aja:AJAP_42810"/>
<keyword evidence="1" id="KW-0614">Plasmid</keyword>
<name>A0A075V9X7_9PSEU</name>
<keyword evidence="2" id="KW-1185">Reference proteome</keyword>
<dbReference type="Proteomes" id="UP000028492">
    <property type="component" value="Plasmid pAmyja1"/>
</dbReference>
<gene>
    <name evidence="1" type="ORF">AJAP_42810</name>
</gene>
<dbReference type="AlphaFoldDB" id="A0A075V9X7"/>
<accession>A0A075V9X7</accession>